<evidence type="ECO:0000259" key="1">
    <source>
        <dbReference type="Pfam" id="PF09359"/>
    </source>
</evidence>
<evidence type="ECO:0000313" key="2">
    <source>
        <dbReference type="EMBL" id="SVD62326.1"/>
    </source>
</evidence>
<protein>
    <recommendedName>
        <fullName evidence="1">VTC domain-containing protein</fullName>
    </recommendedName>
</protein>
<gene>
    <name evidence="2" type="ORF">METZ01_LOCUS415180</name>
</gene>
<feature type="domain" description="VTC" evidence="1">
    <location>
        <begin position="116"/>
        <end position="196"/>
    </location>
</feature>
<dbReference type="EMBL" id="UINC01162527">
    <property type="protein sequence ID" value="SVD62326.1"/>
    <property type="molecule type" value="Genomic_DNA"/>
</dbReference>
<dbReference type="Gene3D" id="3.20.100.30">
    <property type="entry name" value="VTC, catalytic tunnel domain"/>
    <property type="match status" value="1"/>
</dbReference>
<reference evidence="2" key="1">
    <citation type="submission" date="2018-05" db="EMBL/GenBank/DDBJ databases">
        <authorList>
            <person name="Lanie J.A."/>
            <person name="Ng W.-L."/>
            <person name="Kazmierczak K.M."/>
            <person name="Andrzejewski T.M."/>
            <person name="Davidsen T.M."/>
            <person name="Wayne K.J."/>
            <person name="Tettelin H."/>
            <person name="Glass J.I."/>
            <person name="Rusch D."/>
            <person name="Podicherti R."/>
            <person name="Tsui H.-C.T."/>
            <person name="Winkler M.E."/>
        </authorList>
    </citation>
    <scope>NUCLEOTIDE SEQUENCE</scope>
</reference>
<sequence>MSFRKEEKLKIDKNKLINLLDWIDTNQGYQLFDSRVVSSTYFDNDDLGMFKDSEEGCVPRKKIRVRSYSKDTHTKEDTSLEIKTSSVEGRYKTSTKVFNLKKALTIGLLDSDYGICKPKVRVTYRRAYYKVHNVRLTIDQDIKYGKINSDGQSIYINTDADIIVEIKANKEVPIEYLFKMFPFERLRFSKYCRAINYCLSGNLNNSINLVNK</sequence>
<dbReference type="InterPro" id="IPR033469">
    <property type="entry name" value="CYTH-like_dom_sf"/>
</dbReference>
<accession>A0A382WTY8</accession>
<dbReference type="InterPro" id="IPR042267">
    <property type="entry name" value="VTC_sf"/>
</dbReference>
<dbReference type="Pfam" id="PF09359">
    <property type="entry name" value="VTC"/>
    <property type="match status" value="2"/>
</dbReference>
<dbReference type="SUPFAM" id="SSF55154">
    <property type="entry name" value="CYTH-like phosphatases"/>
    <property type="match status" value="1"/>
</dbReference>
<proteinExistence type="predicted"/>
<dbReference type="AlphaFoldDB" id="A0A382WTY8"/>
<name>A0A382WTY8_9ZZZZ</name>
<dbReference type="InterPro" id="IPR018966">
    <property type="entry name" value="VTC_domain"/>
</dbReference>
<organism evidence="2">
    <name type="scientific">marine metagenome</name>
    <dbReference type="NCBI Taxonomy" id="408172"/>
    <lineage>
        <taxon>unclassified sequences</taxon>
        <taxon>metagenomes</taxon>
        <taxon>ecological metagenomes</taxon>
    </lineage>
</organism>
<dbReference type="GO" id="GO:0006799">
    <property type="term" value="P:polyphosphate biosynthetic process"/>
    <property type="evidence" value="ECO:0007669"/>
    <property type="project" value="UniProtKB-ARBA"/>
</dbReference>
<feature type="domain" description="VTC" evidence="1">
    <location>
        <begin position="3"/>
        <end position="97"/>
    </location>
</feature>